<dbReference type="RefSeq" id="WP_136928948.1">
    <property type="nucleotide sequence ID" value="NZ_SSMQ01000009.1"/>
</dbReference>
<dbReference type="Gene3D" id="2.60.40.3140">
    <property type="match status" value="1"/>
</dbReference>
<protein>
    <recommendedName>
        <fullName evidence="5">DUF3857 domain-containing protein</fullName>
    </recommendedName>
</protein>
<organism evidence="3 4">
    <name type="scientific">Polyangium fumosum</name>
    <dbReference type="NCBI Taxonomy" id="889272"/>
    <lineage>
        <taxon>Bacteria</taxon>
        <taxon>Pseudomonadati</taxon>
        <taxon>Myxococcota</taxon>
        <taxon>Polyangia</taxon>
        <taxon>Polyangiales</taxon>
        <taxon>Polyangiaceae</taxon>
        <taxon>Polyangium</taxon>
    </lineage>
</organism>
<proteinExistence type="predicted"/>
<name>A0A4U1JEV9_9BACT</name>
<dbReference type="InterPro" id="IPR019734">
    <property type="entry name" value="TPR_rpt"/>
</dbReference>
<feature type="repeat" description="TPR" evidence="1">
    <location>
        <begin position="606"/>
        <end position="639"/>
    </location>
</feature>
<feature type="signal peptide" evidence="2">
    <location>
        <begin position="1"/>
        <end position="20"/>
    </location>
</feature>
<sequence length="1289" mass="141124">MRSRLIAAIARIATAATLVAALGACGSAVPKTAADPIEAMRADASASQDGEVLGRWLLGELLVPGGDAARVREARGKLDKASNKGLYASLARAVDDEIHGRFRAAALAHLDAVNAARTTDHPDAPLVGWYAASHLLRLRSSVPGIWDLAKDTVLRTIDQPGHIGWRARSDLAEWWSVEGLRKDAEGKDKSPTEIAADRFGCAKKARVAGPFGHLAPSDHRMHFEAERAGPWPRRFPADPRRADRPRVLATERRGCQIRSAEPVAGGVFYAETYLELPAERELIVAVQGAFSIRIDDVEVITRDPRDWGIWPRFGARVRLSAGRHRILARIGSAETGIRILAPNGLPLGAETSDDPTAPYVLEPPLVLPDPNVLEPFLLALGVPAAPRTPRPAPRDTNDPVARYLAAWLSHIEGQDDLASVLLEPLVKDPSRATGPALSTQALFIEKDPIFPQNDARDLVKDVRARAVAKDPDLWLSLFWLALDEADKVGAPEAAAKVARLADRFREVPDILKGLGRMYAQIGWSVEHARTVKDTAARFSEDTEALFALLRLHDERGDVAEADKIAKRIEALDPDAEVALQRALERRDWGGAIRELDRIGKTRRDRTDVAIKIADLLTRAGAQRESIDALERAVKTDPENASARLALADARLARGDKTALRSALVEAIQTGADPSALREAIELVEGTTELTPYRIEGKKVIAQFEASGVTMPGTAARVLDYATLWVHADGSARMLEHEIIGIQSREAIEELAEQRVPRGLVLKLRTVKKDGRVLEPEFVDGKPTVTMPHLEVGDYIETETLYTLRGDGRGGRSFEGPRWFFREEKIPYFISEYVVVTPKNRPLDVEIGGSVPKPTLKENGAFVERRFRVDRSPALPEEPGSAPTQEFLPNVRIGWGINLEDRIDRLVDATSDEVPRDPRLKRIAESIVTGAAPDAEDKPAKPASVDEQARRIYRWVLANVEQGRDQSREDDGRRIVIGKSGNRTEAFLYLCRLVGIDASLGMVRDRLTPPSNGPLSDAESFNALAVRLGTERGARWMVVRDKFAPFGYLPSSLRGQPAVVLKEGAPRETTPLTGSRDGVTYEGTVDLRADGSAAIKLEQRFEGKFAIMLRSALESLPDAQRDEAIETKLIGQALPGARLRSLDIKNAADLDAPLVLVMDLEMNDFARVRTGDMVISPPFALRLSPFAALPARETPLYISEQSSVFSNVRLRVKLPEGARVTTQLAAASTQDGGRTATVSDRVDRDTLVFERAITIPAGRVQPDAYGTFQSFVREAEAALHRDIVISVGAR</sequence>
<evidence type="ECO:0000313" key="3">
    <source>
        <dbReference type="EMBL" id="TKD09724.1"/>
    </source>
</evidence>
<dbReference type="EMBL" id="SSMQ01000009">
    <property type="protein sequence ID" value="TKD09724.1"/>
    <property type="molecule type" value="Genomic_DNA"/>
</dbReference>
<gene>
    <name evidence="3" type="ORF">E8A74_11170</name>
</gene>
<comment type="caution">
    <text evidence="3">The sequence shown here is derived from an EMBL/GenBank/DDBJ whole genome shotgun (WGS) entry which is preliminary data.</text>
</comment>
<dbReference type="OrthoDB" id="5476519at2"/>
<keyword evidence="4" id="KW-1185">Reference proteome</keyword>
<dbReference type="Proteomes" id="UP000309215">
    <property type="component" value="Unassembled WGS sequence"/>
</dbReference>
<keyword evidence="1" id="KW-0802">TPR repeat</keyword>
<dbReference type="Gene3D" id="1.25.40.10">
    <property type="entry name" value="Tetratricopeptide repeat domain"/>
    <property type="match status" value="2"/>
</dbReference>
<dbReference type="SUPFAM" id="SSF48452">
    <property type="entry name" value="TPR-like"/>
    <property type="match status" value="1"/>
</dbReference>
<evidence type="ECO:0000256" key="1">
    <source>
        <dbReference type="PROSITE-ProRule" id="PRU00339"/>
    </source>
</evidence>
<evidence type="ECO:0000256" key="2">
    <source>
        <dbReference type="SAM" id="SignalP"/>
    </source>
</evidence>
<keyword evidence="2" id="KW-0732">Signal</keyword>
<evidence type="ECO:0000313" key="4">
    <source>
        <dbReference type="Proteomes" id="UP000309215"/>
    </source>
</evidence>
<reference evidence="3 4" key="1">
    <citation type="submission" date="2019-04" db="EMBL/GenBank/DDBJ databases">
        <authorList>
            <person name="Li Y."/>
            <person name="Wang J."/>
        </authorList>
    </citation>
    <scope>NUCLEOTIDE SEQUENCE [LARGE SCALE GENOMIC DNA]</scope>
    <source>
        <strain evidence="3 4">DSM 14668</strain>
    </source>
</reference>
<evidence type="ECO:0008006" key="5">
    <source>
        <dbReference type="Google" id="ProtNLM"/>
    </source>
</evidence>
<dbReference type="PROSITE" id="PS50005">
    <property type="entry name" value="TPR"/>
    <property type="match status" value="1"/>
</dbReference>
<feature type="chain" id="PRO_5020806007" description="DUF3857 domain-containing protein" evidence="2">
    <location>
        <begin position="21"/>
        <end position="1289"/>
    </location>
</feature>
<dbReference type="PROSITE" id="PS51257">
    <property type="entry name" value="PROKAR_LIPOPROTEIN"/>
    <property type="match status" value="1"/>
</dbReference>
<accession>A0A4U1JEV9</accession>
<dbReference type="InterPro" id="IPR011990">
    <property type="entry name" value="TPR-like_helical_dom_sf"/>
</dbReference>